<dbReference type="OrthoDB" id="3251355at2"/>
<dbReference type="STRING" id="1266370.NITGR_100020"/>
<dbReference type="SUPFAM" id="SSF54909">
    <property type="entry name" value="Dimeric alpha+beta barrel"/>
    <property type="match status" value="1"/>
</dbReference>
<keyword evidence="4" id="KW-0560">Oxidoreductase</keyword>
<reference evidence="7 8" key="1">
    <citation type="journal article" date="2013" name="Front. Microbiol.">
        <title>The genome of Nitrospina gracilis illuminates the metabolism and evolution of the major marine nitrite oxidizer.</title>
        <authorList>
            <person name="Luecker S."/>
            <person name="Nowka B."/>
            <person name="Rattei T."/>
            <person name="Spieck E."/>
            <person name="and Daims H."/>
        </authorList>
    </citation>
    <scope>NUCLEOTIDE SEQUENCE [LARGE SCALE GENOMIC DNA]</scope>
    <source>
        <strain evidence="7 8">3/211</strain>
    </source>
</reference>
<gene>
    <name evidence="7" type="ORF">NITGR_100020</name>
</gene>
<accession>M1YUP2</accession>
<dbReference type="PROSITE" id="PS51404">
    <property type="entry name" value="DYP_PEROXIDASE"/>
    <property type="match status" value="1"/>
</dbReference>
<dbReference type="EMBL" id="CAQJ01000002">
    <property type="protein sequence ID" value="CCQ89215.1"/>
    <property type="molecule type" value="Genomic_DNA"/>
</dbReference>
<sequence>MSRSQTGIVSTPARHSCVLIYEVVDLPMNAMSVGQFSVMVPGFVSDVLKKYPGERIACVVGFGPMFWLLAWHGKKPRRLRPFETLEAEGREFPATEGDLLFYLHANQIECLRDMVGYIDENLKGLVQPIDRFWGQSPAITFAEQETAAPDGVPESVFIDTHEADFFRGSFVLVQNFRHAPDETVEVATPLKETARQLGREEHLLIHSLPYRAEDEAGTLTMLFHSDPDAVDTVLEKSLEISPGQDGVHWADRLRPVSGARFFVPSIDVLTGLRMGGIRMNRFSPTRQYS</sequence>
<dbReference type="Pfam" id="PF04261">
    <property type="entry name" value="Dyp_perox_N"/>
    <property type="match status" value="1"/>
</dbReference>
<keyword evidence="3" id="KW-0479">Metal-binding</keyword>
<dbReference type="GO" id="GO:0020037">
    <property type="term" value="F:heme binding"/>
    <property type="evidence" value="ECO:0007669"/>
    <property type="project" value="InterPro"/>
</dbReference>
<evidence type="ECO:0000313" key="7">
    <source>
        <dbReference type="EMBL" id="CCQ89215.1"/>
    </source>
</evidence>
<evidence type="ECO:0000259" key="6">
    <source>
        <dbReference type="Pfam" id="PF04261"/>
    </source>
</evidence>
<dbReference type="Proteomes" id="UP000011704">
    <property type="component" value="Unassembled WGS sequence"/>
</dbReference>
<dbReference type="GO" id="GO:0046872">
    <property type="term" value="F:metal ion binding"/>
    <property type="evidence" value="ECO:0007669"/>
    <property type="project" value="UniProtKB-KW"/>
</dbReference>
<protein>
    <recommendedName>
        <fullName evidence="6">Dyp-type peroxidase N-terminal domain-containing protein</fullName>
    </recommendedName>
</protein>
<proteinExistence type="predicted"/>
<keyword evidence="2" id="KW-0575">Peroxidase</keyword>
<evidence type="ECO:0000256" key="2">
    <source>
        <dbReference type="ARBA" id="ARBA00022559"/>
    </source>
</evidence>
<evidence type="ECO:0000256" key="1">
    <source>
        <dbReference type="ARBA" id="ARBA00001970"/>
    </source>
</evidence>
<dbReference type="InterPro" id="IPR006314">
    <property type="entry name" value="Dyp_peroxidase"/>
</dbReference>
<dbReference type="AlphaFoldDB" id="M1YUP2"/>
<dbReference type="InterPro" id="IPR048327">
    <property type="entry name" value="Dyp_perox_N"/>
</dbReference>
<evidence type="ECO:0000256" key="3">
    <source>
        <dbReference type="ARBA" id="ARBA00022723"/>
    </source>
</evidence>
<dbReference type="GO" id="GO:0004601">
    <property type="term" value="F:peroxidase activity"/>
    <property type="evidence" value="ECO:0007669"/>
    <property type="project" value="UniProtKB-KW"/>
</dbReference>
<comment type="cofactor">
    <cofactor evidence="1">
        <name>heme b</name>
        <dbReference type="ChEBI" id="CHEBI:60344"/>
    </cofactor>
</comment>
<keyword evidence="5" id="KW-0408">Iron</keyword>
<dbReference type="InParanoid" id="M1YUP2"/>
<dbReference type="HOGENOM" id="CLU_044178_0_0_0"/>
<dbReference type="InterPro" id="IPR011008">
    <property type="entry name" value="Dimeric_a/b-barrel"/>
</dbReference>
<organism evidence="7 8">
    <name type="scientific">Nitrospina gracilis (strain 3/211)</name>
    <dbReference type="NCBI Taxonomy" id="1266370"/>
    <lineage>
        <taxon>Bacteria</taxon>
        <taxon>Pseudomonadati</taxon>
        <taxon>Nitrospinota/Tectimicrobiota group</taxon>
        <taxon>Nitrospinota</taxon>
        <taxon>Nitrospinia</taxon>
        <taxon>Nitrospinales</taxon>
        <taxon>Nitrospinaceae</taxon>
        <taxon>Nitrospina</taxon>
    </lineage>
</organism>
<dbReference type="RefSeq" id="WP_005005376.1">
    <property type="nucleotide sequence ID" value="NZ_HG422173.1"/>
</dbReference>
<evidence type="ECO:0000256" key="4">
    <source>
        <dbReference type="ARBA" id="ARBA00023002"/>
    </source>
</evidence>
<feature type="domain" description="Dyp-type peroxidase N-terminal" evidence="6">
    <location>
        <begin position="49"/>
        <end position="127"/>
    </location>
</feature>
<keyword evidence="8" id="KW-1185">Reference proteome</keyword>
<comment type="caution">
    <text evidence="7">The sequence shown here is derived from an EMBL/GenBank/DDBJ whole genome shotgun (WGS) entry which is preliminary data.</text>
</comment>
<evidence type="ECO:0000256" key="5">
    <source>
        <dbReference type="ARBA" id="ARBA00023004"/>
    </source>
</evidence>
<evidence type="ECO:0000313" key="8">
    <source>
        <dbReference type="Proteomes" id="UP000011704"/>
    </source>
</evidence>
<name>M1YUP2_NITG3</name>